<comment type="caution">
    <text evidence="2">The sequence shown here is derived from an EMBL/GenBank/DDBJ whole genome shotgun (WGS) entry which is preliminary data.</text>
</comment>
<feature type="domain" description="YqbQ/XkdQ" evidence="1">
    <location>
        <begin position="22"/>
        <end position="253"/>
    </location>
</feature>
<dbReference type="InterPro" id="IPR056937">
    <property type="entry name" value="YqbQ/XkdQ"/>
</dbReference>
<dbReference type="Proteomes" id="UP000658733">
    <property type="component" value="Unassembled WGS sequence"/>
</dbReference>
<evidence type="ECO:0000313" key="3">
    <source>
        <dbReference type="Proteomes" id="UP000658733"/>
    </source>
</evidence>
<dbReference type="AlphaFoldDB" id="A0A843AK85"/>
<dbReference type="RefSeq" id="WP_278524250.1">
    <property type="nucleotide sequence ID" value="NZ_JADIIN010000075.1"/>
</dbReference>
<protein>
    <recommendedName>
        <fullName evidence="1">YqbQ/XkdQ domain-containing protein</fullName>
    </recommendedName>
</protein>
<evidence type="ECO:0000259" key="1">
    <source>
        <dbReference type="Pfam" id="PF24032"/>
    </source>
</evidence>
<dbReference type="Pfam" id="PF24032">
    <property type="entry name" value="YQBQ"/>
    <property type="match status" value="1"/>
</dbReference>
<sequence length="322" mass="37680">MKFYMSKDSINWNEILVEDNWKIKKDPYKLNYCSISTNAYLGAGDHILVKDGSTKIFVGQIIEPTISKKKFNNYEAVDYRFQLRSEITNEFVKKRASDIVTQLKKYAPNLKWVIGKTSKIYSSLEFENTSIFKILCILAHEEYINKNLIEFRMIGEKIIFRPYPAKVKGYIIEEHLNDDYTYSSDANDLVTGYTVTDKEGNIIKTVSSPYWTSKFGDIILLGSNQGTKQLSYTKKSLKKLINKMVTVYHNEKKSSDYDLSYDIFVRLRKYNVPCKIVLYANKYSVIYRYIDKWVNFPYSKLNKKYRPNSNAIKKGKVVRTYG</sequence>
<evidence type="ECO:0000313" key="2">
    <source>
        <dbReference type="EMBL" id="MBF4469636.1"/>
    </source>
</evidence>
<reference evidence="2" key="1">
    <citation type="submission" date="2020-10" db="EMBL/GenBank/DDBJ databases">
        <title>Dehalococcoides mccartyi of a TCE/Cr reducing biochatode.</title>
        <authorList>
            <person name="Matturro B."/>
        </authorList>
    </citation>
    <scope>NUCLEOTIDE SEQUENCE</scope>
    <source>
        <strain evidence="2">Bin4</strain>
    </source>
</reference>
<accession>A0A843AK85</accession>
<gene>
    <name evidence="2" type="ORF">ISP01_09555</name>
</gene>
<dbReference type="EMBL" id="JADIIN010000075">
    <property type="protein sequence ID" value="MBF4469636.1"/>
    <property type="molecule type" value="Genomic_DNA"/>
</dbReference>
<name>A0A843AK85_METAZ</name>
<proteinExistence type="predicted"/>
<organism evidence="2 3">
    <name type="scientific">Methanobrevibacter arboriphilus</name>
    <dbReference type="NCBI Taxonomy" id="39441"/>
    <lineage>
        <taxon>Archaea</taxon>
        <taxon>Methanobacteriati</taxon>
        <taxon>Methanobacteriota</taxon>
        <taxon>Methanomada group</taxon>
        <taxon>Methanobacteria</taxon>
        <taxon>Methanobacteriales</taxon>
        <taxon>Methanobacteriaceae</taxon>
        <taxon>Methanobrevibacter</taxon>
    </lineage>
</organism>